<dbReference type="AlphaFoldDB" id="A0A2V5IWQ1"/>
<name>A0A2V5IWQ1_ASPV1</name>
<proteinExistence type="predicted"/>
<evidence type="ECO:0000313" key="4">
    <source>
        <dbReference type="Proteomes" id="UP000249829"/>
    </source>
</evidence>
<keyword evidence="4" id="KW-1185">Reference proteome</keyword>
<accession>A0A2V5IWQ1</accession>
<evidence type="ECO:0000256" key="1">
    <source>
        <dbReference type="SAM" id="MobiDB-lite"/>
    </source>
</evidence>
<sequence length="145" mass="17206">MCDTLRRAKTSEREARPKDGRAGKFGRWPNVCFQHRQLLYCMFADRSRGEAGWERQRSVFSHRLPFPPNPRHKLGSRPFPVLCPSLPHEIHQIHQINTNNNLLHTPSSPSLFHLLLILFPFFYQFTVLDYWDRVPNYLEKRFSTS</sequence>
<dbReference type="EMBL" id="KZ825101">
    <property type="protein sequence ID" value="PYI24666.1"/>
    <property type="molecule type" value="Genomic_DNA"/>
</dbReference>
<keyword evidence="2" id="KW-0472">Membrane</keyword>
<evidence type="ECO:0000256" key="2">
    <source>
        <dbReference type="SAM" id="Phobius"/>
    </source>
</evidence>
<reference evidence="3 4" key="1">
    <citation type="submission" date="2018-02" db="EMBL/GenBank/DDBJ databases">
        <title>The genomes of Aspergillus section Nigri reveals drivers in fungal speciation.</title>
        <authorList>
            <consortium name="DOE Joint Genome Institute"/>
            <person name="Vesth T.C."/>
            <person name="Nybo J."/>
            <person name="Theobald S."/>
            <person name="Brandl J."/>
            <person name="Frisvad J.C."/>
            <person name="Nielsen K.F."/>
            <person name="Lyhne E.K."/>
            <person name="Kogle M.E."/>
            <person name="Kuo A."/>
            <person name="Riley R."/>
            <person name="Clum A."/>
            <person name="Nolan M."/>
            <person name="Lipzen A."/>
            <person name="Salamov A."/>
            <person name="Henrissat B."/>
            <person name="Wiebenga A."/>
            <person name="De vries R.P."/>
            <person name="Grigoriev I.V."/>
            <person name="Mortensen U.H."/>
            <person name="Andersen M.R."/>
            <person name="Baker S.E."/>
        </authorList>
    </citation>
    <scope>NUCLEOTIDE SEQUENCE [LARGE SCALE GENOMIC DNA]</scope>
    <source>
        <strain evidence="3 4">CBS 115571</strain>
    </source>
</reference>
<evidence type="ECO:0000313" key="3">
    <source>
        <dbReference type="EMBL" id="PYI24666.1"/>
    </source>
</evidence>
<dbReference type="Proteomes" id="UP000249829">
    <property type="component" value="Unassembled WGS sequence"/>
</dbReference>
<keyword evidence="2" id="KW-0812">Transmembrane</keyword>
<keyword evidence="2" id="KW-1133">Transmembrane helix</keyword>
<protein>
    <submittedName>
        <fullName evidence="3">Uncharacterized protein</fullName>
    </submittedName>
</protein>
<gene>
    <name evidence="3" type="ORF">BO99DRAFT_1912</name>
</gene>
<feature type="region of interest" description="Disordered" evidence="1">
    <location>
        <begin position="1"/>
        <end position="21"/>
    </location>
</feature>
<feature type="transmembrane region" description="Helical" evidence="2">
    <location>
        <begin position="111"/>
        <end position="131"/>
    </location>
</feature>
<organism evidence="3 4">
    <name type="scientific">Aspergillus violaceofuscus (strain CBS 115571)</name>
    <dbReference type="NCBI Taxonomy" id="1450538"/>
    <lineage>
        <taxon>Eukaryota</taxon>
        <taxon>Fungi</taxon>
        <taxon>Dikarya</taxon>
        <taxon>Ascomycota</taxon>
        <taxon>Pezizomycotina</taxon>
        <taxon>Eurotiomycetes</taxon>
        <taxon>Eurotiomycetidae</taxon>
        <taxon>Eurotiales</taxon>
        <taxon>Aspergillaceae</taxon>
        <taxon>Aspergillus</taxon>
    </lineage>
</organism>